<comment type="caution">
    <text evidence="1">The sequence shown here is derived from an EMBL/GenBank/DDBJ whole genome shotgun (WGS) entry which is preliminary data.</text>
</comment>
<evidence type="ECO:0000313" key="1">
    <source>
        <dbReference type="EMBL" id="PIY71681.1"/>
    </source>
</evidence>
<evidence type="ECO:0008006" key="3">
    <source>
        <dbReference type="Google" id="ProtNLM"/>
    </source>
</evidence>
<sequence length="159" mass="17653">MQQIKELSRLETIAYSLEKIVEEGESQGPLKDFLFGDKILFVANGEIIAGIDFSKLIENDVIIKGNQLEIQLPPSQILTTRLDNTKSRVYNRTTGVFTKGDKDLETNARIQAENLLTKTACEDGILTRSNEQAVKQLTSLFKGIGFETVNIKTSPSSCN</sequence>
<gene>
    <name evidence="1" type="ORF">COY87_04905</name>
</gene>
<protein>
    <recommendedName>
        <fullName evidence="3">DUF4230 domain-containing protein</fullName>
    </recommendedName>
</protein>
<accession>A0A2M7QIB3</accession>
<evidence type="ECO:0000313" key="2">
    <source>
        <dbReference type="Proteomes" id="UP000229401"/>
    </source>
</evidence>
<dbReference type="Pfam" id="PF14014">
    <property type="entry name" value="DUF4230"/>
    <property type="match status" value="1"/>
</dbReference>
<proteinExistence type="predicted"/>
<reference evidence="2" key="1">
    <citation type="submission" date="2017-09" db="EMBL/GenBank/DDBJ databases">
        <title>Depth-based differentiation of microbial function through sediment-hosted aquifers and enrichment of novel symbionts in the deep terrestrial subsurface.</title>
        <authorList>
            <person name="Probst A.J."/>
            <person name="Ladd B."/>
            <person name="Jarett J.K."/>
            <person name="Geller-Mcgrath D.E."/>
            <person name="Sieber C.M.K."/>
            <person name="Emerson J.B."/>
            <person name="Anantharaman K."/>
            <person name="Thomas B.C."/>
            <person name="Malmstrom R."/>
            <person name="Stieglmeier M."/>
            <person name="Klingl A."/>
            <person name="Woyke T."/>
            <person name="Ryan C.M."/>
            <person name="Banfield J.F."/>
        </authorList>
    </citation>
    <scope>NUCLEOTIDE SEQUENCE [LARGE SCALE GENOMIC DNA]</scope>
</reference>
<dbReference type="InterPro" id="IPR025324">
    <property type="entry name" value="DUF4230"/>
</dbReference>
<dbReference type="EMBL" id="PFLI01000170">
    <property type="protein sequence ID" value="PIY71681.1"/>
    <property type="molecule type" value="Genomic_DNA"/>
</dbReference>
<name>A0A2M7QIB3_9BACT</name>
<dbReference type="AlphaFoldDB" id="A0A2M7QIB3"/>
<dbReference type="Proteomes" id="UP000229401">
    <property type="component" value="Unassembled WGS sequence"/>
</dbReference>
<organism evidence="1 2">
    <name type="scientific">Candidatus Roizmanbacteria bacterium CG_4_10_14_0_8_um_filter_33_9</name>
    <dbReference type="NCBI Taxonomy" id="1974826"/>
    <lineage>
        <taxon>Bacteria</taxon>
        <taxon>Candidatus Roizmaniibacteriota</taxon>
    </lineage>
</organism>